<dbReference type="EMBL" id="JABSTV010001253">
    <property type="protein sequence ID" value="KAH7944182.1"/>
    <property type="molecule type" value="Genomic_DNA"/>
</dbReference>
<dbReference type="PANTHER" id="PTHR47679">
    <property type="entry name" value="PROTEIN TORNADO 1"/>
    <property type="match status" value="1"/>
</dbReference>
<accession>A0A9D4SSJ8</accession>
<sequence length="890" mass="100353">MESLSEESKQTRLDAIAGRVDSFFDSHRVEHFPLRCTANRLTATHNDKVCPINDYLPICNGLLFDVGMELREQGGSLSLVCFHAYEADVMPPPDADLCRANTFLRWLLRTHVCIAGLELQYKWLTAHSQVVLDELPENSRLKKLRLAFSYGDNAKTHFAKLLPRLRCLEELDCFMSPSEDVLVDAVSALVRSTTSLTSLVFRACFDHGQPPKTFIDALAENSTLKSVEMWANWNTAEPPGCLAEYVMSNRLLTTLTLFSEHTDRQELSLDEALVRNSTLSTLRIGTLCGGETTVRFLTRILAECPSIRKLSLGGLRDTYVNIPGTTMTRCTEAMARNETLEELELSYSLWHQQNWIAFLAFLPKNKHLKKLEVSSHSRTDYATILHVLQALANTDSSGRISFGSYTHESAEVGLMRFRAFSGINFFGTASMKVYALQLLPAFDHFTSVSLGFYYSNKRVFSYLAKYIRATTTLKQLWLFATRRGEAASSSYWTLLFESISANTSITYLIFDGGDNFAYSGRLASTVGLSKYITRVTYIQNGSGWNPASFVLPLSDSIGGNYNLLEVRLTSAKLAAEARRSLFAIRETTRRNSGLLERAASAFNQTTPLDWYTATALEKVSRHPVLVREIAEKGGIAADEVATMIRSHLKSVEGLNDFMRLTGVIKERVTCAAPVDGFSMQLQGLNNDCWRLVRRYLNFDDVIAKPEEPDVMPPPDADLDRSNTFLRWLLRTHVCITRLKLQYKWVTAHSQVFLEELPENCRLKKLRVQFPSGDTVQTHFATLLPRHTANALEKVSRRPALVRELAEKNGIPVDEVASMIRRRLSSVEDLHDFMRLTGVVKECVTCVPPVCGCGVQLQDLNNDCWRLLRRYLSFDDVKRFTVVETDDAARS</sequence>
<gene>
    <name evidence="1" type="ORF">HPB52_016808</name>
</gene>
<dbReference type="AlphaFoldDB" id="A0A9D4SSJ8"/>
<reference evidence="1" key="1">
    <citation type="journal article" date="2020" name="Cell">
        <title>Large-Scale Comparative Analyses of Tick Genomes Elucidate Their Genetic Diversity and Vector Capacities.</title>
        <authorList>
            <consortium name="Tick Genome and Microbiome Consortium (TIGMIC)"/>
            <person name="Jia N."/>
            <person name="Wang J."/>
            <person name="Shi W."/>
            <person name="Du L."/>
            <person name="Sun Y."/>
            <person name="Zhan W."/>
            <person name="Jiang J.F."/>
            <person name="Wang Q."/>
            <person name="Zhang B."/>
            <person name="Ji P."/>
            <person name="Bell-Sakyi L."/>
            <person name="Cui X.M."/>
            <person name="Yuan T.T."/>
            <person name="Jiang B.G."/>
            <person name="Yang W.F."/>
            <person name="Lam T.T."/>
            <person name="Chang Q.C."/>
            <person name="Ding S.J."/>
            <person name="Wang X.J."/>
            <person name="Zhu J.G."/>
            <person name="Ruan X.D."/>
            <person name="Zhao L."/>
            <person name="Wei J.T."/>
            <person name="Ye R.Z."/>
            <person name="Que T.C."/>
            <person name="Du C.H."/>
            <person name="Zhou Y.H."/>
            <person name="Cheng J.X."/>
            <person name="Dai P.F."/>
            <person name="Guo W.B."/>
            <person name="Han X.H."/>
            <person name="Huang E.J."/>
            <person name="Li L.F."/>
            <person name="Wei W."/>
            <person name="Gao Y.C."/>
            <person name="Liu J.Z."/>
            <person name="Shao H.Z."/>
            <person name="Wang X."/>
            <person name="Wang C.C."/>
            <person name="Yang T.C."/>
            <person name="Huo Q.B."/>
            <person name="Li W."/>
            <person name="Chen H.Y."/>
            <person name="Chen S.E."/>
            <person name="Zhou L.G."/>
            <person name="Ni X.B."/>
            <person name="Tian J.H."/>
            <person name="Sheng Y."/>
            <person name="Liu T."/>
            <person name="Pan Y.S."/>
            <person name="Xia L.Y."/>
            <person name="Li J."/>
            <person name="Zhao F."/>
            <person name="Cao W.C."/>
        </authorList>
    </citation>
    <scope>NUCLEOTIDE SEQUENCE</scope>
    <source>
        <strain evidence="1">Rsan-2018</strain>
    </source>
</reference>
<protein>
    <recommendedName>
        <fullName evidence="3">Nlr family card domain protein</fullName>
    </recommendedName>
</protein>
<evidence type="ECO:0000313" key="2">
    <source>
        <dbReference type="Proteomes" id="UP000821837"/>
    </source>
</evidence>
<dbReference type="Proteomes" id="UP000821837">
    <property type="component" value="Unassembled WGS sequence"/>
</dbReference>
<reference evidence="1" key="2">
    <citation type="submission" date="2021-09" db="EMBL/GenBank/DDBJ databases">
        <authorList>
            <person name="Jia N."/>
            <person name="Wang J."/>
            <person name="Shi W."/>
            <person name="Du L."/>
            <person name="Sun Y."/>
            <person name="Zhan W."/>
            <person name="Jiang J."/>
            <person name="Wang Q."/>
            <person name="Zhang B."/>
            <person name="Ji P."/>
            <person name="Sakyi L.B."/>
            <person name="Cui X."/>
            <person name="Yuan T."/>
            <person name="Jiang B."/>
            <person name="Yang W."/>
            <person name="Lam T.T.-Y."/>
            <person name="Chang Q."/>
            <person name="Ding S."/>
            <person name="Wang X."/>
            <person name="Zhu J."/>
            <person name="Ruan X."/>
            <person name="Zhao L."/>
            <person name="Wei J."/>
            <person name="Que T."/>
            <person name="Du C."/>
            <person name="Cheng J."/>
            <person name="Dai P."/>
            <person name="Han X."/>
            <person name="Huang E."/>
            <person name="Gao Y."/>
            <person name="Liu J."/>
            <person name="Shao H."/>
            <person name="Ye R."/>
            <person name="Li L."/>
            <person name="Wei W."/>
            <person name="Wang X."/>
            <person name="Wang C."/>
            <person name="Huo Q."/>
            <person name="Li W."/>
            <person name="Guo W."/>
            <person name="Chen H."/>
            <person name="Chen S."/>
            <person name="Zhou L."/>
            <person name="Zhou L."/>
            <person name="Ni X."/>
            <person name="Tian J."/>
            <person name="Zhou Y."/>
            <person name="Sheng Y."/>
            <person name="Liu T."/>
            <person name="Pan Y."/>
            <person name="Xia L."/>
            <person name="Li J."/>
            <person name="Zhao F."/>
            <person name="Cao W."/>
        </authorList>
    </citation>
    <scope>NUCLEOTIDE SEQUENCE</scope>
    <source>
        <strain evidence="1">Rsan-2018</strain>
        <tissue evidence="1">Larvae</tissue>
    </source>
</reference>
<dbReference type="SUPFAM" id="SSF52047">
    <property type="entry name" value="RNI-like"/>
    <property type="match status" value="1"/>
</dbReference>
<evidence type="ECO:0008006" key="3">
    <source>
        <dbReference type="Google" id="ProtNLM"/>
    </source>
</evidence>
<proteinExistence type="predicted"/>
<dbReference type="Gene3D" id="3.80.10.10">
    <property type="entry name" value="Ribonuclease Inhibitor"/>
    <property type="match status" value="1"/>
</dbReference>
<evidence type="ECO:0000313" key="1">
    <source>
        <dbReference type="EMBL" id="KAH7944182.1"/>
    </source>
</evidence>
<dbReference type="VEuPathDB" id="VectorBase:RSAN_040404"/>
<name>A0A9D4SSJ8_RHISA</name>
<dbReference type="VEuPathDB" id="VectorBase:RSAN_051448"/>
<comment type="caution">
    <text evidence="1">The sequence shown here is derived from an EMBL/GenBank/DDBJ whole genome shotgun (WGS) entry which is preliminary data.</text>
</comment>
<organism evidence="1 2">
    <name type="scientific">Rhipicephalus sanguineus</name>
    <name type="common">Brown dog tick</name>
    <name type="synonym">Ixodes sanguineus</name>
    <dbReference type="NCBI Taxonomy" id="34632"/>
    <lineage>
        <taxon>Eukaryota</taxon>
        <taxon>Metazoa</taxon>
        <taxon>Ecdysozoa</taxon>
        <taxon>Arthropoda</taxon>
        <taxon>Chelicerata</taxon>
        <taxon>Arachnida</taxon>
        <taxon>Acari</taxon>
        <taxon>Parasitiformes</taxon>
        <taxon>Ixodida</taxon>
        <taxon>Ixodoidea</taxon>
        <taxon>Ixodidae</taxon>
        <taxon>Rhipicephalinae</taxon>
        <taxon>Rhipicephalus</taxon>
        <taxon>Rhipicephalus</taxon>
    </lineage>
</organism>
<dbReference type="InterPro" id="IPR032675">
    <property type="entry name" value="LRR_dom_sf"/>
</dbReference>
<dbReference type="PANTHER" id="PTHR47679:SF1">
    <property type="entry name" value="PROTEIN TORNADO 1"/>
    <property type="match status" value="1"/>
</dbReference>
<keyword evidence="2" id="KW-1185">Reference proteome</keyword>